<keyword evidence="6" id="KW-1185">Reference proteome</keyword>
<dbReference type="InterPro" id="IPR018060">
    <property type="entry name" value="HTH_AraC"/>
</dbReference>
<dbReference type="PROSITE" id="PS00041">
    <property type="entry name" value="HTH_ARAC_FAMILY_1"/>
    <property type="match status" value="1"/>
</dbReference>
<organism evidence="5 6">
    <name type="scientific">Metabacillus herbersteinensis</name>
    <dbReference type="NCBI Taxonomy" id="283816"/>
    <lineage>
        <taxon>Bacteria</taxon>
        <taxon>Bacillati</taxon>
        <taxon>Bacillota</taxon>
        <taxon>Bacilli</taxon>
        <taxon>Bacillales</taxon>
        <taxon>Bacillaceae</taxon>
        <taxon>Metabacillus</taxon>
    </lineage>
</organism>
<keyword evidence="3" id="KW-0804">Transcription</keyword>
<dbReference type="PANTHER" id="PTHR43280">
    <property type="entry name" value="ARAC-FAMILY TRANSCRIPTIONAL REGULATOR"/>
    <property type="match status" value="1"/>
</dbReference>
<dbReference type="InterPro" id="IPR009057">
    <property type="entry name" value="Homeodomain-like_sf"/>
</dbReference>
<dbReference type="InterPro" id="IPR020449">
    <property type="entry name" value="Tscrpt_reg_AraC-type_HTH"/>
</dbReference>
<evidence type="ECO:0000313" key="5">
    <source>
        <dbReference type="EMBL" id="MFC0270750.1"/>
    </source>
</evidence>
<sequence length="416" mass="48623">MFNVTIIVEEKKEKEKLLIWMQEEFDEQCLIVEEGKNYPNVAIIEISHLFDWLKISRLKKRNKDCLVIPLLDHSMLSTSPLAFELKLQSLIVKPVKKSIFLRSMKGVLHKQKTNSLNEISVDMNEMNDHRTGLREGRKESSFFHESILRKLVQAELKSEEELSQAGTFLPMYAVPNVVLFIQGFVKKQTTSEVEFGKAPIIIQDIFKQHFSELGHVLSFINYRKHMVMLIQVPTGYVSLTHWTEGEAKLLEVITVLQENFGIYLYIGVGSVYRQPIKLSDSYLEARKARRTPPTDKITLRYFEEITIDQQMNKCTKYISERCQDELTIKQVADHINFSVSYFCKRFKSETGRSFVEYVTFVRLQRAVWLLRNTDYTIEQIAEELGFNTPNYFSGTFKKYVGISPREYRATEEIIFD</sequence>
<dbReference type="InterPro" id="IPR041522">
    <property type="entry name" value="CdaR_GGDEF"/>
</dbReference>
<dbReference type="RefSeq" id="WP_378931026.1">
    <property type="nucleotide sequence ID" value="NZ_JBHLVO010000002.1"/>
</dbReference>
<dbReference type="Proteomes" id="UP001589854">
    <property type="component" value="Unassembled WGS sequence"/>
</dbReference>
<reference evidence="5 6" key="1">
    <citation type="submission" date="2024-09" db="EMBL/GenBank/DDBJ databases">
        <authorList>
            <person name="Sun Q."/>
            <person name="Mori K."/>
        </authorList>
    </citation>
    <scope>NUCLEOTIDE SEQUENCE [LARGE SCALE GENOMIC DNA]</scope>
    <source>
        <strain evidence="5 6">CCM 7228</strain>
    </source>
</reference>
<keyword evidence="2" id="KW-0238">DNA-binding</keyword>
<accession>A0ABV6GAP4</accession>
<dbReference type="PROSITE" id="PS01124">
    <property type="entry name" value="HTH_ARAC_FAMILY_2"/>
    <property type="match status" value="1"/>
</dbReference>
<proteinExistence type="predicted"/>
<gene>
    <name evidence="5" type="ORF">ACFFIX_04700</name>
</gene>
<dbReference type="PANTHER" id="PTHR43280:SF28">
    <property type="entry name" value="HTH-TYPE TRANSCRIPTIONAL ACTIVATOR RHAS"/>
    <property type="match status" value="1"/>
</dbReference>
<evidence type="ECO:0000259" key="4">
    <source>
        <dbReference type="PROSITE" id="PS01124"/>
    </source>
</evidence>
<protein>
    <submittedName>
        <fullName evidence="5">AraC family transcriptional regulator</fullName>
    </submittedName>
</protein>
<dbReference type="Pfam" id="PF12833">
    <property type="entry name" value="HTH_18"/>
    <property type="match status" value="1"/>
</dbReference>
<dbReference type="SUPFAM" id="SSF46689">
    <property type="entry name" value="Homeodomain-like"/>
    <property type="match status" value="2"/>
</dbReference>
<evidence type="ECO:0000256" key="2">
    <source>
        <dbReference type="ARBA" id="ARBA00023125"/>
    </source>
</evidence>
<dbReference type="Gene3D" id="1.10.10.60">
    <property type="entry name" value="Homeodomain-like"/>
    <property type="match status" value="2"/>
</dbReference>
<dbReference type="Pfam" id="PF17853">
    <property type="entry name" value="GGDEF_2"/>
    <property type="match status" value="1"/>
</dbReference>
<dbReference type="InterPro" id="IPR018062">
    <property type="entry name" value="HTH_AraC-typ_CS"/>
</dbReference>
<evidence type="ECO:0000313" key="6">
    <source>
        <dbReference type="Proteomes" id="UP001589854"/>
    </source>
</evidence>
<evidence type="ECO:0000256" key="1">
    <source>
        <dbReference type="ARBA" id="ARBA00023015"/>
    </source>
</evidence>
<comment type="caution">
    <text evidence="5">The sequence shown here is derived from an EMBL/GenBank/DDBJ whole genome shotgun (WGS) entry which is preliminary data.</text>
</comment>
<keyword evidence="1" id="KW-0805">Transcription regulation</keyword>
<name>A0ABV6GAP4_9BACI</name>
<feature type="domain" description="HTH araC/xylS-type" evidence="4">
    <location>
        <begin position="312"/>
        <end position="410"/>
    </location>
</feature>
<dbReference type="SMART" id="SM00342">
    <property type="entry name" value="HTH_ARAC"/>
    <property type="match status" value="1"/>
</dbReference>
<dbReference type="PRINTS" id="PR00032">
    <property type="entry name" value="HTHARAC"/>
</dbReference>
<evidence type="ECO:0000256" key="3">
    <source>
        <dbReference type="ARBA" id="ARBA00023163"/>
    </source>
</evidence>
<dbReference type="EMBL" id="JBHLVO010000002">
    <property type="protein sequence ID" value="MFC0270750.1"/>
    <property type="molecule type" value="Genomic_DNA"/>
</dbReference>